<proteinExistence type="predicted"/>
<sequence length="178" mass="19702">MYDCFCRPRDGAARPLGRRQKDRAEARRWLGLAVAQGCAGTWLPTEPRYLSSLALAQRELALILYEGLGGPKDHAEARRLWGLVASPDDGRDLWYPANGDARRPTSDYGDAHYSLGLMCQRGEGGPSDEDEALRHFDLAVARYSYSGDLGLQFERARAAAANIRDARVRGGLESMEEC</sequence>
<evidence type="ECO:0000313" key="2">
    <source>
        <dbReference type="Proteomes" id="UP000013827"/>
    </source>
</evidence>
<dbReference type="Pfam" id="PF08238">
    <property type="entry name" value="Sel1"/>
    <property type="match status" value="3"/>
</dbReference>
<dbReference type="HOGENOM" id="CLU_1513298_0_0_1"/>
<organism evidence="1 2">
    <name type="scientific">Emiliania huxleyi (strain CCMP1516)</name>
    <dbReference type="NCBI Taxonomy" id="280463"/>
    <lineage>
        <taxon>Eukaryota</taxon>
        <taxon>Haptista</taxon>
        <taxon>Haptophyta</taxon>
        <taxon>Prymnesiophyceae</taxon>
        <taxon>Isochrysidales</taxon>
        <taxon>Noelaerhabdaceae</taxon>
        <taxon>Emiliania</taxon>
    </lineage>
</organism>
<evidence type="ECO:0008006" key="3">
    <source>
        <dbReference type="Google" id="ProtNLM"/>
    </source>
</evidence>
<dbReference type="Gene3D" id="1.25.40.10">
    <property type="entry name" value="Tetratricopeptide repeat domain"/>
    <property type="match status" value="1"/>
</dbReference>
<evidence type="ECO:0000313" key="1">
    <source>
        <dbReference type="EnsemblProtists" id="EOD08402"/>
    </source>
</evidence>
<dbReference type="GeneID" id="17254465"/>
<protein>
    <recommendedName>
        <fullName evidence="3">Sel1 repeat family protein</fullName>
    </recommendedName>
</protein>
<dbReference type="RefSeq" id="XP_005760831.1">
    <property type="nucleotide sequence ID" value="XM_005760774.1"/>
</dbReference>
<dbReference type="AlphaFoldDB" id="A0A0D3IAW7"/>
<dbReference type="SMART" id="SM00671">
    <property type="entry name" value="SEL1"/>
    <property type="match status" value="2"/>
</dbReference>
<accession>A0A0D3IAW7</accession>
<dbReference type="EnsemblProtists" id="EOD08402">
    <property type="protein sequence ID" value="EOD08402"/>
    <property type="gene ID" value="EMIHUDRAFT_438333"/>
</dbReference>
<reference evidence="2" key="1">
    <citation type="journal article" date="2013" name="Nature">
        <title>Pan genome of the phytoplankton Emiliania underpins its global distribution.</title>
        <authorList>
            <person name="Read B.A."/>
            <person name="Kegel J."/>
            <person name="Klute M.J."/>
            <person name="Kuo A."/>
            <person name="Lefebvre S.C."/>
            <person name="Maumus F."/>
            <person name="Mayer C."/>
            <person name="Miller J."/>
            <person name="Monier A."/>
            <person name="Salamov A."/>
            <person name="Young J."/>
            <person name="Aguilar M."/>
            <person name="Claverie J.M."/>
            <person name="Frickenhaus S."/>
            <person name="Gonzalez K."/>
            <person name="Herman E.K."/>
            <person name="Lin Y.C."/>
            <person name="Napier J."/>
            <person name="Ogata H."/>
            <person name="Sarno A.F."/>
            <person name="Shmutz J."/>
            <person name="Schroeder D."/>
            <person name="de Vargas C."/>
            <person name="Verret F."/>
            <person name="von Dassow P."/>
            <person name="Valentin K."/>
            <person name="Van de Peer Y."/>
            <person name="Wheeler G."/>
            <person name="Dacks J.B."/>
            <person name="Delwiche C.F."/>
            <person name="Dyhrman S.T."/>
            <person name="Glockner G."/>
            <person name="John U."/>
            <person name="Richards T."/>
            <person name="Worden A.Z."/>
            <person name="Zhang X."/>
            <person name="Grigoriev I.V."/>
            <person name="Allen A.E."/>
            <person name="Bidle K."/>
            <person name="Borodovsky M."/>
            <person name="Bowler C."/>
            <person name="Brownlee C."/>
            <person name="Cock J.M."/>
            <person name="Elias M."/>
            <person name="Gladyshev V.N."/>
            <person name="Groth M."/>
            <person name="Guda C."/>
            <person name="Hadaegh A."/>
            <person name="Iglesias-Rodriguez M.D."/>
            <person name="Jenkins J."/>
            <person name="Jones B.M."/>
            <person name="Lawson T."/>
            <person name="Leese F."/>
            <person name="Lindquist E."/>
            <person name="Lobanov A."/>
            <person name="Lomsadze A."/>
            <person name="Malik S.B."/>
            <person name="Marsh M.E."/>
            <person name="Mackinder L."/>
            <person name="Mock T."/>
            <person name="Mueller-Roeber B."/>
            <person name="Pagarete A."/>
            <person name="Parker M."/>
            <person name="Probert I."/>
            <person name="Quesneville H."/>
            <person name="Raines C."/>
            <person name="Rensing S.A."/>
            <person name="Riano-Pachon D.M."/>
            <person name="Richier S."/>
            <person name="Rokitta S."/>
            <person name="Shiraiwa Y."/>
            <person name="Soanes D.M."/>
            <person name="van der Giezen M."/>
            <person name="Wahlund T.M."/>
            <person name="Williams B."/>
            <person name="Wilson W."/>
            <person name="Wolfe G."/>
            <person name="Wurch L.L."/>
        </authorList>
    </citation>
    <scope>NUCLEOTIDE SEQUENCE</scope>
</reference>
<dbReference type="SUPFAM" id="SSF81901">
    <property type="entry name" value="HCP-like"/>
    <property type="match status" value="1"/>
</dbReference>
<dbReference type="PaxDb" id="2903-EOD08402"/>
<reference evidence="1" key="2">
    <citation type="submission" date="2024-10" db="UniProtKB">
        <authorList>
            <consortium name="EnsemblProtists"/>
        </authorList>
    </citation>
    <scope>IDENTIFICATION</scope>
</reference>
<dbReference type="Proteomes" id="UP000013827">
    <property type="component" value="Unassembled WGS sequence"/>
</dbReference>
<dbReference type="InterPro" id="IPR006597">
    <property type="entry name" value="Sel1-like"/>
</dbReference>
<keyword evidence="2" id="KW-1185">Reference proteome</keyword>
<dbReference type="KEGG" id="ehx:EMIHUDRAFT_438333"/>
<dbReference type="InterPro" id="IPR011990">
    <property type="entry name" value="TPR-like_helical_dom_sf"/>
</dbReference>
<name>A0A0D3IAW7_EMIH1</name>